<protein>
    <recommendedName>
        <fullName evidence="4">N-acetyltransferase domain-containing protein</fullName>
    </recommendedName>
</protein>
<proteinExistence type="predicted"/>
<feature type="compositionally biased region" description="Low complexity" evidence="1">
    <location>
        <begin position="87"/>
        <end position="123"/>
    </location>
</feature>
<dbReference type="AlphaFoldDB" id="A0A1I0HFM6"/>
<keyword evidence="3" id="KW-1185">Reference proteome</keyword>
<reference evidence="3" key="1">
    <citation type="submission" date="2016-10" db="EMBL/GenBank/DDBJ databases">
        <authorList>
            <person name="Varghese N."/>
            <person name="Submissions S."/>
        </authorList>
    </citation>
    <scope>NUCLEOTIDE SEQUENCE [LARGE SCALE GENOMIC DNA]</scope>
    <source>
        <strain evidence="3">DSM 44209</strain>
    </source>
</reference>
<name>A0A1I0HFM6_9ACTN</name>
<evidence type="ECO:0000313" key="2">
    <source>
        <dbReference type="EMBL" id="SET82591.1"/>
    </source>
</evidence>
<gene>
    <name evidence="2" type="ORF">SAMN04488546_3836</name>
</gene>
<dbReference type="InterPro" id="IPR016181">
    <property type="entry name" value="Acyl_CoA_acyltransferase"/>
</dbReference>
<feature type="region of interest" description="Disordered" evidence="1">
    <location>
        <begin position="84"/>
        <end position="123"/>
    </location>
</feature>
<dbReference type="Gene3D" id="3.40.630.30">
    <property type="match status" value="1"/>
</dbReference>
<accession>A0A1I0HFM6</accession>
<dbReference type="EMBL" id="FOIE01000008">
    <property type="protein sequence ID" value="SET82591.1"/>
    <property type="molecule type" value="Genomic_DNA"/>
</dbReference>
<organism evidence="2 3">
    <name type="scientific">Geodermatophilus poikilotrophus</name>
    <dbReference type="NCBI Taxonomy" id="1333667"/>
    <lineage>
        <taxon>Bacteria</taxon>
        <taxon>Bacillati</taxon>
        <taxon>Actinomycetota</taxon>
        <taxon>Actinomycetes</taxon>
        <taxon>Geodermatophilales</taxon>
        <taxon>Geodermatophilaceae</taxon>
        <taxon>Geodermatophilus</taxon>
    </lineage>
</organism>
<dbReference type="SUPFAM" id="SSF55729">
    <property type="entry name" value="Acyl-CoA N-acyltransferases (Nat)"/>
    <property type="match status" value="1"/>
</dbReference>
<evidence type="ECO:0008006" key="4">
    <source>
        <dbReference type="Google" id="ProtNLM"/>
    </source>
</evidence>
<evidence type="ECO:0000313" key="3">
    <source>
        <dbReference type="Proteomes" id="UP000198507"/>
    </source>
</evidence>
<sequence>MLALGEHVVGWARDAGHRGIQSDAEVETDTPAVSLWRSLGFVVVGTVPGAFHHPEHGYVGLHVVFLDLTRPEPPSPGFLGGCRSCSAAGARGTPAGPAPAAVRDGSRSARASGSRRTAPAPQR</sequence>
<dbReference type="Proteomes" id="UP000198507">
    <property type="component" value="Unassembled WGS sequence"/>
</dbReference>
<evidence type="ECO:0000256" key="1">
    <source>
        <dbReference type="SAM" id="MobiDB-lite"/>
    </source>
</evidence>